<dbReference type="PROSITE" id="PS50053">
    <property type="entry name" value="UBIQUITIN_2"/>
    <property type="match status" value="1"/>
</dbReference>
<dbReference type="AlphaFoldDB" id="A0AAV2TMQ1"/>
<evidence type="ECO:0000313" key="3">
    <source>
        <dbReference type="EMBL" id="CAL5137534.1"/>
    </source>
</evidence>
<dbReference type="SUPFAM" id="SSF54236">
    <property type="entry name" value="Ubiquitin-like"/>
    <property type="match status" value="1"/>
</dbReference>
<dbReference type="Pfam" id="PF00240">
    <property type="entry name" value="ubiquitin"/>
    <property type="match status" value="1"/>
</dbReference>
<dbReference type="InterPro" id="IPR029071">
    <property type="entry name" value="Ubiquitin-like_domsf"/>
</dbReference>
<dbReference type="InterPro" id="IPR036533">
    <property type="entry name" value="BAG_dom_sf"/>
</dbReference>
<comment type="caution">
    <text evidence="3">The sequence shown here is derived from an EMBL/GenBank/DDBJ whole genome shotgun (WGS) entry which is preliminary data.</text>
</comment>
<evidence type="ECO:0000256" key="1">
    <source>
        <dbReference type="SAM" id="Coils"/>
    </source>
</evidence>
<accession>A0AAV2TMQ1</accession>
<dbReference type="GO" id="GO:0000774">
    <property type="term" value="F:adenyl-nucleotide exchange factor activity"/>
    <property type="evidence" value="ECO:0007669"/>
    <property type="project" value="TreeGrafter"/>
</dbReference>
<name>A0AAV2TMQ1_CALDB</name>
<organism evidence="3 4">
    <name type="scientific">Calicophoron daubneyi</name>
    <name type="common">Rumen fluke</name>
    <name type="synonym">Paramphistomum daubneyi</name>
    <dbReference type="NCBI Taxonomy" id="300641"/>
    <lineage>
        <taxon>Eukaryota</taxon>
        <taxon>Metazoa</taxon>
        <taxon>Spiralia</taxon>
        <taxon>Lophotrochozoa</taxon>
        <taxon>Platyhelminthes</taxon>
        <taxon>Trematoda</taxon>
        <taxon>Digenea</taxon>
        <taxon>Plagiorchiida</taxon>
        <taxon>Pronocephalata</taxon>
        <taxon>Paramphistomoidea</taxon>
        <taxon>Paramphistomidae</taxon>
        <taxon>Calicophoron</taxon>
    </lineage>
</organism>
<dbReference type="Gene3D" id="1.20.58.120">
    <property type="entry name" value="BAG domain"/>
    <property type="match status" value="1"/>
</dbReference>
<sequence length="191" mass="21369">MTSDDLELNIVFVSSGGRSSKLKVTSGTEKTVLDLMKVIHKALRIPSDKQRLIFRGKSLLDPDALLSNYGLKNGSKIMVLGSIEELDPDEMAKLNKAKSDLETLTNELDRLYEQQAISASTTKTETAKQLKATLDVAEKGMRTLELLDSVRLPYDSESERQLRKNLVDLFQDLLLRADELKRKLMQSGPSD</sequence>
<reference evidence="3" key="1">
    <citation type="submission" date="2024-06" db="EMBL/GenBank/DDBJ databases">
        <authorList>
            <person name="Liu X."/>
            <person name="Lenzi L."/>
            <person name="Haldenby T S."/>
            <person name="Uol C."/>
        </authorList>
    </citation>
    <scope>NUCLEOTIDE SEQUENCE</scope>
</reference>
<dbReference type="GO" id="GO:0005634">
    <property type="term" value="C:nucleus"/>
    <property type="evidence" value="ECO:0007669"/>
    <property type="project" value="TreeGrafter"/>
</dbReference>
<dbReference type="GO" id="GO:0050821">
    <property type="term" value="P:protein stabilization"/>
    <property type="evidence" value="ECO:0007669"/>
    <property type="project" value="TreeGrafter"/>
</dbReference>
<dbReference type="InterPro" id="IPR039773">
    <property type="entry name" value="BAG_chaperone_regulator"/>
</dbReference>
<dbReference type="EMBL" id="CAXLJL010000401">
    <property type="protein sequence ID" value="CAL5137534.1"/>
    <property type="molecule type" value="Genomic_DNA"/>
</dbReference>
<feature type="domain" description="Ubiquitin-like" evidence="2">
    <location>
        <begin position="6"/>
        <end position="80"/>
    </location>
</feature>
<dbReference type="GO" id="GO:0016020">
    <property type="term" value="C:membrane"/>
    <property type="evidence" value="ECO:0007669"/>
    <property type="project" value="TreeGrafter"/>
</dbReference>
<dbReference type="PANTHER" id="PTHR12329">
    <property type="entry name" value="BCL2-ASSOCIATED ATHANOGENE"/>
    <property type="match status" value="1"/>
</dbReference>
<dbReference type="Proteomes" id="UP001497525">
    <property type="component" value="Unassembled WGS sequence"/>
</dbReference>
<evidence type="ECO:0000259" key="2">
    <source>
        <dbReference type="PROSITE" id="PS50053"/>
    </source>
</evidence>
<feature type="coiled-coil region" evidence="1">
    <location>
        <begin position="94"/>
        <end position="183"/>
    </location>
</feature>
<gene>
    <name evidence="3" type="ORF">CDAUBV1_LOCUS11836</name>
</gene>
<dbReference type="SMART" id="SM00213">
    <property type="entry name" value="UBQ"/>
    <property type="match status" value="1"/>
</dbReference>
<dbReference type="SUPFAM" id="SSF63491">
    <property type="entry name" value="BAG domain"/>
    <property type="match status" value="1"/>
</dbReference>
<protein>
    <recommendedName>
        <fullName evidence="2">Ubiquitin-like domain-containing protein</fullName>
    </recommendedName>
</protein>
<dbReference type="GO" id="GO:0005829">
    <property type="term" value="C:cytosol"/>
    <property type="evidence" value="ECO:0007669"/>
    <property type="project" value="TreeGrafter"/>
</dbReference>
<dbReference type="GO" id="GO:0051087">
    <property type="term" value="F:protein-folding chaperone binding"/>
    <property type="evidence" value="ECO:0007669"/>
    <property type="project" value="InterPro"/>
</dbReference>
<dbReference type="PANTHER" id="PTHR12329:SF16">
    <property type="entry name" value="BAG FAMILY MOLECULAR CHAPERONE REGULATOR 1"/>
    <property type="match status" value="1"/>
</dbReference>
<keyword evidence="1" id="KW-0175">Coiled coil</keyword>
<evidence type="ECO:0000313" key="4">
    <source>
        <dbReference type="Proteomes" id="UP001497525"/>
    </source>
</evidence>
<dbReference type="Gene3D" id="3.10.20.90">
    <property type="entry name" value="Phosphatidylinositol 3-kinase Catalytic Subunit, Chain A, domain 1"/>
    <property type="match status" value="1"/>
</dbReference>
<dbReference type="InterPro" id="IPR000626">
    <property type="entry name" value="Ubiquitin-like_dom"/>
</dbReference>
<proteinExistence type="predicted"/>